<evidence type="ECO:0000313" key="3">
    <source>
        <dbReference type="Proteomes" id="UP000608923"/>
    </source>
</evidence>
<dbReference type="PANTHER" id="PTHR12526">
    <property type="entry name" value="GLYCOSYLTRANSFERASE"/>
    <property type="match status" value="1"/>
</dbReference>
<dbReference type="InterPro" id="IPR055259">
    <property type="entry name" value="YkvP/CgeB_Glyco_trans-like"/>
</dbReference>
<keyword evidence="3" id="KW-1185">Reference proteome</keyword>
<organism evidence="2 3">
    <name type="scientific">Alcaligenes pakistanensis</name>
    <dbReference type="NCBI Taxonomy" id="1482717"/>
    <lineage>
        <taxon>Bacteria</taxon>
        <taxon>Pseudomonadati</taxon>
        <taxon>Pseudomonadota</taxon>
        <taxon>Betaproteobacteria</taxon>
        <taxon>Burkholderiales</taxon>
        <taxon>Alcaligenaceae</taxon>
        <taxon>Alcaligenes</taxon>
    </lineage>
</organism>
<dbReference type="CDD" id="cd03801">
    <property type="entry name" value="GT4_PimA-like"/>
    <property type="match status" value="1"/>
</dbReference>
<reference evidence="3" key="1">
    <citation type="journal article" date="2019" name="Int. J. Syst. Evol. Microbiol.">
        <title>The Global Catalogue of Microorganisms (GCM) 10K type strain sequencing project: providing services to taxonomists for standard genome sequencing and annotation.</title>
        <authorList>
            <consortium name="The Broad Institute Genomics Platform"/>
            <consortium name="The Broad Institute Genome Sequencing Center for Infectious Disease"/>
            <person name="Wu L."/>
            <person name="Ma J."/>
        </authorList>
    </citation>
    <scope>NUCLEOTIDE SEQUENCE [LARGE SCALE GENOMIC DNA]</scope>
    <source>
        <strain evidence="3">KCTC 42083</strain>
    </source>
</reference>
<dbReference type="EMBL" id="BMZN01000003">
    <property type="protein sequence ID" value="GHC50580.1"/>
    <property type="molecule type" value="Genomic_DNA"/>
</dbReference>
<dbReference type="SUPFAM" id="SSF53756">
    <property type="entry name" value="UDP-Glycosyltransferase/glycogen phosphorylase"/>
    <property type="match status" value="1"/>
</dbReference>
<feature type="domain" description="Spore protein YkvP/CgeB glycosyl transferase-like" evidence="1">
    <location>
        <begin position="225"/>
        <end position="353"/>
    </location>
</feature>
<sequence>MEIYSELSRLVGRKYFAANMVLCQQRLADPVVQAELRDLPAQDLRVAGVMDEFTFHSYDPECQLLQLHPEQCIEQLEKFRPHLLFIESAWHGCDQLWKLKVSTNGPEINACIDWCKRHGVPTLLWNKEDPVHFGTFIPLAKQVDYVFTTDMDCVPKYKAHVGHDQVYFLPFAAQPRTHNPVEAYDRKDAFNFAGSYYLRYPERQRDFTKLIEAVKGLRPVDIYDRNADNEHPHYRFPDEYRSMILGKLPFAEIDRAYKGYRYGINMNTIKQSQTMFARRVYELLASNTIVVSNFSRGARLLFGELIVSSDNPSQLTDRLRDIIDDELAYRKLRLLGLRKVMSEHTYAHRFAYIRAKVTGQAFQLYEPVIVLLAQVRSEQDVAQVKEAYARQTYANKKLYLIGDLGHMSLTHDQDVFVYRSLEDAALQLAALPPDTLMGALHPDDWYGDQYLTDLVLASTYSQSVAFGKSVRYVAQEGQVSLSTGQSPYHAVDRLSVRAALARLSALRELPDGWVACFEQGVFVLPDMLALDEFNYIEAGANLSEKARAQAVDLPVADQGVSFQTKLAPIAEGLLAQELNPVSDGDELPQLTGSELYGWLPSKGAVLLSVQGERLRLTSSLQEGQYSYLYAKGTRTREELNLVLNSQIQLQGKYSMDVRTVFEFQDEHGVKISHQMNHAGQKHSLVIPPECQYVRFGLRFEGPGDATVDKLILGGASERPAVLISKSPYLVLAKQYPAYDDLYRYGFLHSRVRSYKRAGQLVDMYKFGQGAVEYREFEGVDVAAADAELLDATLASGQISHVLVHILDQKMWKVLEKYIDRVKVTVWAHGSEIQAWWRREFEFESMANSEVTRQKRLSDQRQVFWRSIFANPPANLHMVFVSSYFAQEVFEDLQIGLSEDKYSVIHNPIDTQIFRYCEKSLEQRKRILSIRSYASRKYANDLSVQAILALSEKPIFKHLQFMLIGDGALFEETVAPVENFTNVCIERRFITHQEVSDIQQEYGVFLNPTRWDSQGVSRDEAMASGLVPISNAVAAVPEFMDENSGFLVAAEDAQGLADAIERLYVEPELFARLSANSAKRAREQSDAVLIAEREMSLFV</sequence>
<protein>
    <recommendedName>
        <fullName evidence="1">Spore protein YkvP/CgeB glycosyl transferase-like domain-containing protein</fullName>
    </recommendedName>
</protein>
<dbReference type="Pfam" id="PF13692">
    <property type="entry name" value="Glyco_trans_1_4"/>
    <property type="match status" value="1"/>
</dbReference>
<proteinExistence type="predicted"/>
<dbReference type="Gene3D" id="3.40.50.2000">
    <property type="entry name" value="Glycogen Phosphorylase B"/>
    <property type="match status" value="2"/>
</dbReference>
<dbReference type="Proteomes" id="UP000608923">
    <property type="component" value="Unassembled WGS sequence"/>
</dbReference>
<evidence type="ECO:0000313" key="2">
    <source>
        <dbReference type="EMBL" id="GHC50580.1"/>
    </source>
</evidence>
<accession>A0A8H9INH7</accession>
<dbReference type="Pfam" id="PF13524">
    <property type="entry name" value="Glyco_trans_1_2"/>
    <property type="match status" value="1"/>
</dbReference>
<gene>
    <name evidence="2" type="ORF">GCM10010096_23190</name>
</gene>
<name>A0A8H9INH7_9BURK</name>
<dbReference type="AlphaFoldDB" id="A0A8H9INH7"/>
<evidence type="ECO:0000259" key="1">
    <source>
        <dbReference type="Pfam" id="PF13524"/>
    </source>
</evidence>
<comment type="caution">
    <text evidence="2">The sequence shown here is derived from an EMBL/GenBank/DDBJ whole genome shotgun (WGS) entry which is preliminary data.</text>
</comment>